<comment type="caution">
    <text evidence="3">The sequence shown here is derived from an EMBL/GenBank/DDBJ whole genome shotgun (WGS) entry which is preliminary data.</text>
</comment>
<feature type="domain" description="Ap4A phosphorylase 1/2 N-terminal" evidence="2">
    <location>
        <begin position="56"/>
        <end position="200"/>
    </location>
</feature>
<dbReference type="EMBL" id="CAMPGE010008416">
    <property type="protein sequence ID" value="CAI2367316.1"/>
    <property type="molecule type" value="Genomic_DNA"/>
</dbReference>
<dbReference type="PANTHER" id="PTHR38420:SF1">
    <property type="entry name" value="PUTATIVE (AFU_ORTHOLOGUE AFUA_5G14690)-RELATED"/>
    <property type="match status" value="1"/>
</dbReference>
<dbReference type="Gene3D" id="3.30.428.70">
    <property type="match status" value="1"/>
</dbReference>
<evidence type="ECO:0000259" key="2">
    <source>
        <dbReference type="Pfam" id="PF19327"/>
    </source>
</evidence>
<protein>
    <recommendedName>
        <fullName evidence="5">ATP adenylyltransferase</fullName>
    </recommendedName>
</protein>
<evidence type="ECO:0000313" key="3">
    <source>
        <dbReference type="EMBL" id="CAI2367316.1"/>
    </source>
</evidence>
<dbReference type="AlphaFoldDB" id="A0AAD1XE36"/>
<reference evidence="3" key="1">
    <citation type="submission" date="2023-07" db="EMBL/GenBank/DDBJ databases">
        <authorList>
            <consortium name="AG Swart"/>
            <person name="Singh M."/>
            <person name="Singh A."/>
            <person name="Seah K."/>
            <person name="Emmerich C."/>
        </authorList>
    </citation>
    <scope>NUCLEOTIDE SEQUENCE</scope>
    <source>
        <strain evidence="3">DP1</strain>
    </source>
</reference>
<feature type="domain" description="ATP adenylyltransferase C-terminal" evidence="1">
    <location>
        <begin position="231"/>
        <end position="349"/>
    </location>
</feature>
<dbReference type="InterPro" id="IPR019200">
    <property type="entry name" value="ATP_adenylylTrfase_C"/>
</dbReference>
<name>A0AAD1XE36_EUPCR</name>
<dbReference type="InterPro" id="IPR045759">
    <property type="entry name" value="Ap4A_phos1/2_N"/>
</dbReference>
<evidence type="ECO:0008006" key="5">
    <source>
        <dbReference type="Google" id="ProtNLM"/>
    </source>
</evidence>
<gene>
    <name evidence="3" type="ORF">ECRASSUSDP1_LOCUS8598</name>
</gene>
<dbReference type="GO" id="GO:0009117">
    <property type="term" value="P:nucleotide metabolic process"/>
    <property type="evidence" value="ECO:0007669"/>
    <property type="project" value="InterPro"/>
</dbReference>
<dbReference type="Proteomes" id="UP001295684">
    <property type="component" value="Unassembled WGS sequence"/>
</dbReference>
<dbReference type="Pfam" id="PF19327">
    <property type="entry name" value="Ap4A_phos_N"/>
    <property type="match status" value="1"/>
</dbReference>
<organism evidence="3 4">
    <name type="scientific">Euplotes crassus</name>
    <dbReference type="NCBI Taxonomy" id="5936"/>
    <lineage>
        <taxon>Eukaryota</taxon>
        <taxon>Sar</taxon>
        <taxon>Alveolata</taxon>
        <taxon>Ciliophora</taxon>
        <taxon>Intramacronucleata</taxon>
        <taxon>Spirotrichea</taxon>
        <taxon>Hypotrichia</taxon>
        <taxon>Euplotida</taxon>
        <taxon>Euplotidae</taxon>
        <taxon>Moneuplotes</taxon>
    </lineage>
</organism>
<evidence type="ECO:0000259" key="1">
    <source>
        <dbReference type="Pfam" id="PF09830"/>
    </source>
</evidence>
<proteinExistence type="predicted"/>
<dbReference type="PANTHER" id="PTHR38420">
    <property type="entry name" value="AP-4-A PHOSPHORYLASE II"/>
    <property type="match status" value="1"/>
</dbReference>
<evidence type="ECO:0000313" key="4">
    <source>
        <dbReference type="Proteomes" id="UP001295684"/>
    </source>
</evidence>
<accession>A0AAD1XE36</accession>
<dbReference type="InterPro" id="IPR043171">
    <property type="entry name" value="Ap4A_phos1/2-like"/>
</dbReference>
<sequence length="364" mass="42232">MRFMTRVIITTVLMLLVAVWYKARRADRFKITPYTKSAMDSFRKSIDLKCNHKHNIDFKPINTTKTLFTQNGLNFTICQTLEKPKMSVHHSYNFRKDFSKKTDPFMGDIPEGLVIAHSFNEKHMLLLNKYAILPKMLLIVAKGSHFETQNVPLDFYDMEGVTLAMRIVKNPVIFFNCGQSAGASQPHKHIQVIPIESFDEAHGCHLHKRVIEFRENAKVSEGKHKLPEFNFKHELRFLDEDLTNQLSDLNANQRDVTKNLLRIYKDILKSLGIHPEKPQYGFNFIVTKTYMLVIARSTFAHTNMREDKDLPPYRPNSMAFLGQFYSRTDEQSNNFVKEGFMNILEKCSVKEHSSFSLDQGSAEK</sequence>
<keyword evidence="4" id="KW-1185">Reference proteome</keyword>
<dbReference type="GO" id="GO:0005524">
    <property type="term" value="F:ATP binding"/>
    <property type="evidence" value="ECO:0007669"/>
    <property type="project" value="InterPro"/>
</dbReference>
<dbReference type="Pfam" id="PF09830">
    <property type="entry name" value="ATP_transf"/>
    <property type="match status" value="1"/>
</dbReference>
<dbReference type="InterPro" id="IPR036265">
    <property type="entry name" value="HIT-like_sf"/>
</dbReference>
<dbReference type="SUPFAM" id="SSF54197">
    <property type="entry name" value="HIT-like"/>
    <property type="match status" value="1"/>
</dbReference>
<dbReference type="InterPro" id="IPR009163">
    <property type="entry name" value="Ap4A_phos1/2"/>
</dbReference>
<dbReference type="GO" id="GO:0003877">
    <property type="term" value="F:ATP:ADP adenylyltransferase activity"/>
    <property type="evidence" value="ECO:0007669"/>
    <property type="project" value="InterPro"/>
</dbReference>